<dbReference type="Gene3D" id="1.20.1280.50">
    <property type="match status" value="1"/>
</dbReference>
<sequence>MAHCCTRGEAISFEGLNALLVGLVCCGKDLETQVVNSSCVRIQTPNSRSHHEGICRLDSSIMQVDEVIHTLNTALVNVKTALCRERNSLVNINTLPDEVLLSIFIKATDRPRRKTRIAATCSRWRTLCHSSSAFWTTFTIPRTAEETRYALLSSLGSHLDVTVNCLTFHPDGLAEHRDWNGEVDDAGRRKPGKRELFLEHQARIRHLSVTNLFPIPQNAEWLDLSSPPWPSLHTLYIDAGNAHSWPDYRVSIPDGGAYVNVREMTFVNCRLPYISAYFLHLRKLCIEYDSPPVHSKEDSSRDGGLYRLLSGCPNLEDLALRHPPVSAWEALLLPSACKSRSSLAPLTALRRLRLDMYMQTIGTVLENILTSRDTLSTIDIVVTNMRHWAGSRWNKLLLQAGGALFSTVSPGALPALARMESLSVRYGQRIAGRACGSGHTWRPSAPLRFRVTFGARAIPEDDDMERAFDSFLAFMITQSYLSNVRDLELEGFRQSTEVVRILHATPRLNTLVLQGTTGPEVLSYIARRRAHSAEGFVPELQTVTLARSVLSEEFVEGMPELIDRLRPCVLHLDRCRSIYGDLGMVEKFLKSGLDVCRDGEDSE</sequence>
<dbReference type="OrthoDB" id="2753001at2759"/>
<dbReference type="EMBL" id="KZ857410">
    <property type="protein sequence ID" value="RDX48619.1"/>
    <property type="molecule type" value="Genomic_DNA"/>
</dbReference>
<dbReference type="PANTHER" id="PTHR16134:SF119">
    <property type="entry name" value="AT02038P-RELATED"/>
    <property type="match status" value="1"/>
</dbReference>
<dbReference type="InterPro" id="IPR032675">
    <property type="entry name" value="LRR_dom_sf"/>
</dbReference>
<accession>A0A371D7X2</accession>
<dbReference type="SUPFAM" id="SSF81383">
    <property type="entry name" value="F-box domain"/>
    <property type="match status" value="1"/>
</dbReference>
<dbReference type="Gene3D" id="3.80.10.10">
    <property type="entry name" value="Ribonuclease Inhibitor"/>
    <property type="match status" value="1"/>
</dbReference>
<dbReference type="SUPFAM" id="SSF52047">
    <property type="entry name" value="RNI-like"/>
    <property type="match status" value="1"/>
</dbReference>
<dbReference type="Pfam" id="PF12937">
    <property type="entry name" value="F-box-like"/>
    <property type="match status" value="1"/>
</dbReference>
<feature type="domain" description="F-box" evidence="1">
    <location>
        <begin position="89"/>
        <end position="138"/>
    </location>
</feature>
<reference evidence="2 3" key="1">
    <citation type="journal article" date="2018" name="Biotechnol. Biofuels">
        <title>Integrative visual omics of the white-rot fungus Polyporus brumalis exposes the biotechnological potential of its oxidative enzymes for delignifying raw plant biomass.</title>
        <authorList>
            <person name="Miyauchi S."/>
            <person name="Rancon A."/>
            <person name="Drula E."/>
            <person name="Hage H."/>
            <person name="Chaduli D."/>
            <person name="Favel A."/>
            <person name="Grisel S."/>
            <person name="Henrissat B."/>
            <person name="Herpoel-Gimbert I."/>
            <person name="Ruiz-Duenas F.J."/>
            <person name="Chevret D."/>
            <person name="Hainaut M."/>
            <person name="Lin J."/>
            <person name="Wang M."/>
            <person name="Pangilinan J."/>
            <person name="Lipzen A."/>
            <person name="Lesage-Meessen L."/>
            <person name="Navarro D."/>
            <person name="Riley R."/>
            <person name="Grigoriev I.V."/>
            <person name="Zhou S."/>
            <person name="Raouche S."/>
            <person name="Rosso M.N."/>
        </authorList>
    </citation>
    <scope>NUCLEOTIDE SEQUENCE [LARGE SCALE GENOMIC DNA]</scope>
    <source>
        <strain evidence="2 3">BRFM 1820</strain>
    </source>
</reference>
<name>A0A371D7X2_9APHY</name>
<gene>
    <name evidence="2" type="ORF">OH76DRAFT_1556917</name>
</gene>
<dbReference type="PANTHER" id="PTHR16134">
    <property type="entry name" value="F-BOX/TPR REPEAT PROTEIN POF3"/>
    <property type="match status" value="1"/>
</dbReference>
<dbReference type="InterPro" id="IPR001810">
    <property type="entry name" value="F-box_dom"/>
</dbReference>
<keyword evidence="3" id="KW-1185">Reference proteome</keyword>
<evidence type="ECO:0000313" key="2">
    <source>
        <dbReference type="EMBL" id="RDX48619.1"/>
    </source>
</evidence>
<organism evidence="2 3">
    <name type="scientific">Lentinus brumalis</name>
    <dbReference type="NCBI Taxonomy" id="2498619"/>
    <lineage>
        <taxon>Eukaryota</taxon>
        <taxon>Fungi</taxon>
        <taxon>Dikarya</taxon>
        <taxon>Basidiomycota</taxon>
        <taxon>Agaricomycotina</taxon>
        <taxon>Agaricomycetes</taxon>
        <taxon>Polyporales</taxon>
        <taxon>Polyporaceae</taxon>
        <taxon>Lentinus</taxon>
    </lineage>
</organism>
<proteinExistence type="predicted"/>
<protein>
    <recommendedName>
        <fullName evidence="1">F-box domain-containing protein</fullName>
    </recommendedName>
</protein>
<dbReference type="PROSITE" id="PS50181">
    <property type="entry name" value="FBOX"/>
    <property type="match status" value="1"/>
</dbReference>
<dbReference type="InterPro" id="IPR036047">
    <property type="entry name" value="F-box-like_dom_sf"/>
</dbReference>
<dbReference type="AlphaFoldDB" id="A0A371D7X2"/>
<evidence type="ECO:0000313" key="3">
    <source>
        <dbReference type="Proteomes" id="UP000256964"/>
    </source>
</evidence>
<dbReference type="Proteomes" id="UP000256964">
    <property type="component" value="Unassembled WGS sequence"/>
</dbReference>
<evidence type="ECO:0000259" key="1">
    <source>
        <dbReference type="PROSITE" id="PS50181"/>
    </source>
</evidence>